<evidence type="ECO:0000256" key="2">
    <source>
        <dbReference type="RuleBase" id="RU003707"/>
    </source>
</evidence>
<sequence>MTQRNWITEARDGAVLVLRMGAPEQLNALHAPMMAQLHDALERAGEDGDVRAVVLTGTGRAFCAGAHVGGMAEMPDKAAGIADLLENGWNRAVRLIRGMPKPVIAAVNGIAAGGGVGLALSADIVLAARSARFIQVFGPRLGVIPDVGCTWFLPRGVGRARALRLMLTGERLAAEQAERWGLIAACVGDADLMRESLALAHRLAAGPIRAFAEIRAAVDHGLSQDLDAALDHERDTNARLCAGPDFAEGTAAFLEKRAADFTNRPLTETKHGHMP</sequence>
<gene>
    <name evidence="3" type="ORF">SAMN05421751_10435</name>
</gene>
<dbReference type="OrthoDB" id="7619812at2"/>
<dbReference type="SUPFAM" id="SSF52096">
    <property type="entry name" value="ClpP/crotonase"/>
    <property type="match status" value="1"/>
</dbReference>
<dbReference type="InterPro" id="IPR029045">
    <property type="entry name" value="ClpP/crotonase-like_dom_sf"/>
</dbReference>
<keyword evidence="3" id="KW-0413">Isomerase</keyword>
<keyword evidence="4" id="KW-1185">Reference proteome</keyword>
<evidence type="ECO:0000256" key="1">
    <source>
        <dbReference type="ARBA" id="ARBA00005254"/>
    </source>
</evidence>
<dbReference type="RefSeq" id="WP_104007274.1">
    <property type="nucleotide sequence ID" value="NZ_FNVD01000004.1"/>
</dbReference>
<dbReference type="PANTHER" id="PTHR43459">
    <property type="entry name" value="ENOYL-COA HYDRATASE"/>
    <property type="match status" value="1"/>
</dbReference>
<dbReference type="PROSITE" id="PS00166">
    <property type="entry name" value="ENOYL_COA_HYDRATASE"/>
    <property type="match status" value="1"/>
</dbReference>
<dbReference type="InterPro" id="IPR001753">
    <property type="entry name" value="Enoyl-CoA_hydra/iso"/>
</dbReference>
<dbReference type="Proteomes" id="UP000236742">
    <property type="component" value="Unassembled WGS sequence"/>
</dbReference>
<organism evidence="3 4">
    <name type="scientific">Jhaorihella thermophila</name>
    <dbReference type="NCBI Taxonomy" id="488547"/>
    <lineage>
        <taxon>Bacteria</taxon>
        <taxon>Pseudomonadati</taxon>
        <taxon>Pseudomonadota</taxon>
        <taxon>Alphaproteobacteria</taxon>
        <taxon>Rhodobacterales</taxon>
        <taxon>Paracoccaceae</taxon>
        <taxon>Jhaorihella</taxon>
    </lineage>
</organism>
<dbReference type="Gene3D" id="3.90.226.10">
    <property type="entry name" value="2-enoyl-CoA Hydratase, Chain A, domain 1"/>
    <property type="match status" value="1"/>
</dbReference>
<protein>
    <submittedName>
        <fullName evidence="3">2-(1,2-epoxy-1,2-dihydrophenyl)acetyl-CoA isomerase</fullName>
    </submittedName>
</protein>
<comment type="similarity">
    <text evidence="1 2">Belongs to the enoyl-CoA hydratase/isomerase family.</text>
</comment>
<reference evidence="3 4" key="1">
    <citation type="submission" date="2016-10" db="EMBL/GenBank/DDBJ databases">
        <authorList>
            <person name="de Groot N.N."/>
        </authorList>
    </citation>
    <scope>NUCLEOTIDE SEQUENCE [LARGE SCALE GENOMIC DNA]</scope>
    <source>
        <strain evidence="3 4">DSM 23413</strain>
    </source>
</reference>
<dbReference type="EMBL" id="FNVD01000004">
    <property type="protein sequence ID" value="SEF73888.1"/>
    <property type="molecule type" value="Genomic_DNA"/>
</dbReference>
<evidence type="ECO:0000313" key="4">
    <source>
        <dbReference type="Proteomes" id="UP000236742"/>
    </source>
</evidence>
<dbReference type="InterPro" id="IPR014748">
    <property type="entry name" value="Enoyl-CoA_hydra_C"/>
</dbReference>
<dbReference type="AlphaFoldDB" id="A0A1H5UHD1"/>
<accession>A0A1H5UHD1</accession>
<dbReference type="Gene3D" id="1.10.12.10">
    <property type="entry name" value="Lyase 2-enoyl-coa Hydratase, Chain A, domain 2"/>
    <property type="match status" value="1"/>
</dbReference>
<dbReference type="Pfam" id="PF00378">
    <property type="entry name" value="ECH_1"/>
    <property type="match status" value="1"/>
</dbReference>
<evidence type="ECO:0000313" key="3">
    <source>
        <dbReference type="EMBL" id="SEF73888.1"/>
    </source>
</evidence>
<dbReference type="PANTHER" id="PTHR43459:SF1">
    <property type="entry name" value="EG:BACN32G11.4 PROTEIN"/>
    <property type="match status" value="1"/>
</dbReference>
<dbReference type="GO" id="GO:0016853">
    <property type="term" value="F:isomerase activity"/>
    <property type="evidence" value="ECO:0007669"/>
    <property type="project" value="UniProtKB-KW"/>
</dbReference>
<dbReference type="CDD" id="cd06558">
    <property type="entry name" value="crotonase-like"/>
    <property type="match status" value="1"/>
</dbReference>
<proteinExistence type="inferred from homology"/>
<dbReference type="InterPro" id="IPR018376">
    <property type="entry name" value="Enoyl-CoA_hyd/isom_CS"/>
</dbReference>
<name>A0A1H5UHD1_9RHOB</name>